<reference evidence="2" key="1">
    <citation type="journal article" date="2019" name="Int. J. Syst. Evol. Microbiol.">
        <title>The Global Catalogue of Microorganisms (GCM) 10K type strain sequencing project: providing services to taxonomists for standard genome sequencing and annotation.</title>
        <authorList>
            <consortium name="The Broad Institute Genomics Platform"/>
            <consortium name="The Broad Institute Genome Sequencing Center for Infectious Disease"/>
            <person name="Wu L."/>
            <person name="Ma J."/>
        </authorList>
    </citation>
    <scope>NUCLEOTIDE SEQUENCE [LARGE SCALE GENOMIC DNA]</scope>
    <source>
        <strain evidence="2">CCUG 60524</strain>
    </source>
</reference>
<comment type="caution">
    <text evidence="1">The sequence shown here is derived from an EMBL/GenBank/DDBJ whole genome shotgun (WGS) entry which is preliminary data.</text>
</comment>
<evidence type="ECO:0000313" key="1">
    <source>
        <dbReference type="EMBL" id="MFD0982114.1"/>
    </source>
</evidence>
<organism evidence="1 2">
    <name type="scientific">Tropicimonas aquimaris</name>
    <dbReference type="NCBI Taxonomy" id="914152"/>
    <lineage>
        <taxon>Bacteria</taxon>
        <taxon>Pseudomonadati</taxon>
        <taxon>Pseudomonadota</taxon>
        <taxon>Alphaproteobacteria</taxon>
        <taxon>Rhodobacterales</taxon>
        <taxon>Roseobacteraceae</taxon>
        <taxon>Tropicimonas</taxon>
    </lineage>
</organism>
<gene>
    <name evidence="1" type="ORF">ACFQ2S_20980</name>
</gene>
<accession>A0ABW3IVU8</accession>
<evidence type="ECO:0000313" key="2">
    <source>
        <dbReference type="Proteomes" id="UP001597108"/>
    </source>
</evidence>
<dbReference type="RefSeq" id="WP_386077578.1">
    <property type="nucleotide sequence ID" value="NZ_JBHTJT010000050.1"/>
</dbReference>
<dbReference type="EMBL" id="JBHTJT010000050">
    <property type="protein sequence ID" value="MFD0982114.1"/>
    <property type="molecule type" value="Genomic_DNA"/>
</dbReference>
<name>A0ABW3IVU8_9RHOB</name>
<sequence>MPKSKVNTKAINLRIEIEHEDLVRDVISQIRTGGPGFRTALEQLLADESAAQYMPAREIHARFSQLEQRVKALEAAEAREHDGETS</sequence>
<protein>
    <submittedName>
        <fullName evidence="1">Uncharacterized protein</fullName>
    </submittedName>
</protein>
<dbReference type="Proteomes" id="UP001597108">
    <property type="component" value="Unassembled WGS sequence"/>
</dbReference>
<keyword evidence="2" id="KW-1185">Reference proteome</keyword>
<proteinExistence type="predicted"/>